<proteinExistence type="predicted"/>
<name>A0A2W2AFY2_9BACT</name>
<dbReference type="Gene3D" id="1.20.120.1630">
    <property type="match status" value="1"/>
</dbReference>
<dbReference type="Proteomes" id="UP000248745">
    <property type="component" value="Unassembled WGS sequence"/>
</dbReference>
<dbReference type="EMBL" id="QKTW01000026">
    <property type="protein sequence ID" value="PZF71140.1"/>
    <property type="molecule type" value="Genomic_DNA"/>
</dbReference>
<gene>
    <name evidence="6" type="ORF">DN068_19375</name>
</gene>
<reference evidence="6 7" key="1">
    <citation type="submission" date="2018-06" db="EMBL/GenBank/DDBJ databases">
        <title>Mucibacter soli gen. nov., sp. nov., a new member of the family Chitinophagaceae producing mucin.</title>
        <authorList>
            <person name="Kim M.-K."/>
            <person name="Park S."/>
            <person name="Kim T.-S."/>
            <person name="Joung Y."/>
            <person name="Han J.-H."/>
            <person name="Kim S.B."/>
        </authorList>
    </citation>
    <scope>NUCLEOTIDE SEQUENCE [LARGE SCALE GENOMIC DNA]</scope>
    <source>
        <strain evidence="6 7">R1-15</strain>
    </source>
</reference>
<dbReference type="GO" id="GO:0016020">
    <property type="term" value="C:membrane"/>
    <property type="evidence" value="ECO:0007669"/>
    <property type="project" value="UniProtKB-SubCell"/>
</dbReference>
<keyword evidence="2 5" id="KW-0812">Transmembrane</keyword>
<dbReference type="OrthoDB" id="5363370at2"/>
<keyword evidence="4 5" id="KW-0472">Membrane</keyword>
<evidence type="ECO:0000256" key="4">
    <source>
        <dbReference type="ARBA" id="ARBA00023136"/>
    </source>
</evidence>
<accession>A0A2W2AFY2</accession>
<sequence>MNLTLLLFIAFVALRFYSLYISISNEKKLKALGAVEYGRNNSAILTIAHIFYYALGLYEGMNADLDYSDKLSISGLIVYAFGICMLYYVINAIRHVWTVKLYVADIQYHAINKSLLFRFVRHPNYILNILPELVGYALFFHAWTTLCVGLPLYLIPLIIRIVQEERVMKKHFVDYSR</sequence>
<dbReference type="InterPro" id="IPR007269">
    <property type="entry name" value="ICMT_MeTrfase"/>
</dbReference>
<feature type="transmembrane region" description="Helical" evidence="5">
    <location>
        <begin position="133"/>
        <end position="159"/>
    </location>
</feature>
<organism evidence="6 7">
    <name type="scientific">Taibaiella soli</name>
    <dbReference type="NCBI Taxonomy" id="1649169"/>
    <lineage>
        <taxon>Bacteria</taxon>
        <taxon>Pseudomonadati</taxon>
        <taxon>Bacteroidota</taxon>
        <taxon>Chitinophagia</taxon>
        <taxon>Chitinophagales</taxon>
        <taxon>Chitinophagaceae</taxon>
        <taxon>Taibaiella</taxon>
    </lineage>
</organism>
<evidence type="ECO:0000256" key="5">
    <source>
        <dbReference type="SAM" id="Phobius"/>
    </source>
</evidence>
<feature type="transmembrane region" description="Helical" evidence="5">
    <location>
        <begin position="42"/>
        <end position="59"/>
    </location>
</feature>
<evidence type="ECO:0000256" key="2">
    <source>
        <dbReference type="ARBA" id="ARBA00022692"/>
    </source>
</evidence>
<dbReference type="RefSeq" id="WP_111000608.1">
    <property type="nucleotide sequence ID" value="NZ_QKTW01000026.1"/>
</dbReference>
<dbReference type="AlphaFoldDB" id="A0A2W2AFY2"/>
<protein>
    <recommendedName>
        <fullName evidence="8">Isoprenylcysteine carboxyl methyltransferase</fullName>
    </recommendedName>
</protein>
<evidence type="ECO:0000256" key="1">
    <source>
        <dbReference type="ARBA" id="ARBA00004141"/>
    </source>
</evidence>
<dbReference type="InterPro" id="IPR052527">
    <property type="entry name" value="Metal_cation-efflux_comp"/>
</dbReference>
<keyword evidence="7" id="KW-1185">Reference proteome</keyword>
<evidence type="ECO:0008006" key="8">
    <source>
        <dbReference type="Google" id="ProtNLM"/>
    </source>
</evidence>
<evidence type="ECO:0000256" key="3">
    <source>
        <dbReference type="ARBA" id="ARBA00022989"/>
    </source>
</evidence>
<dbReference type="PANTHER" id="PTHR43847">
    <property type="entry name" value="BLL3993 PROTEIN"/>
    <property type="match status" value="1"/>
</dbReference>
<dbReference type="GO" id="GO:0004671">
    <property type="term" value="F:protein C-terminal S-isoprenylcysteine carboxyl O-methyltransferase activity"/>
    <property type="evidence" value="ECO:0007669"/>
    <property type="project" value="InterPro"/>
</dbReference>
<dbReference type="Pfam" id="PF04140">
    <property type="entry name" value="ICMT"/>
    <property type="match status" value="1"/>
</dbReference>
<keyword evidence="3 5" id="KW-1133">Transmembrane helix</keyword>
<comment type="caution">
    <text evidence="6">The sequence shown here is derived from an EMBL/GenBank/DDBJ whole genome shotgun (WGS) entry which is preliminary data.</text>
</comment>
<comment type="subcellular location">
    <subcellularLocation>
        <location evidence="1">Membrane</location>
        <topology evidence="1">Multi-pass membrane protein</topology>
    </subcellularLocation>
</comment>
<feature type="transmembrane region" description="Helical" evidence="5">
    <location>
        <begin position="71"/>
        <end position="90"/>
    </location>
</feature>
<evidence type="ECO:0000313" key="7">
    <source>
        <dbReference type="Proteomes" id="UP000248745"/>
    </source>
</evidence>
<dbReference type="PANTHER" id="PTHR43847:SF1">
    <property type="entry name" value="BLL3993 PROTEIN"/>
    <property type="match status" value="1"/>
</dbReference>
<evidence type="ECO:0000313" key="6">
    <source>
        <dbReference type="EMBL" id="PZF71140.1"/>
    </source>
</evidence>